<sequence length="164" mass="18064">MYRLPRRPLSRLSTPLRTSRLTWLRYKTNLAEVDSTGIPLKPTWSVHELLSSYPRPTVSPATLKRLHELSALIPPLEGTPEHAKLSQEMEELVRLVEAVKLVDVNEVAEDGPVPDGRIWASGEAVSLNAGALGEAETVGGRSLLQHASRTVDGLYVVEADKPRN</sequence>
<proteinExistence type="predicted"/>
<evidence type="ECO:0000313" key="2">
    <source>
        <dbReference type="Proteomes" id="UP000256964"/>
    </source>
</evidence>
<accession>A0A371DM44</accession>
<dbReference type="OrthoDB" id="5522061at2759"/>
<evidence type="ECO:0000313" key="1">
    <source>
        <dbReference type="EMBL" id="RDX53595.1"/>
    </source>
</evidence>
<dbReference type="EMBL" id="KZ857386">
    <property type="protein sequence ID" value="RDX53595.1"/>
    <property type="molecule type" value="Genomic_DNA"/>
</dbReference>
<dbReference type="AlphaFoldDB" id="A0A371DM44"/>
<reference evidence="1 2" key="1">
    <citation type="journal article" date="2018" name="Biotechnol. Biofuels">
        <title>Integrative visual omics of the white-rot fungus Polyporus brumalis exposes the biotechnological potential of its oxidative enzymes for delignifying raw plant biomass.</title>
        <authorList>
            <person name="Miyauchi S."/>
            <person name="Rancon A."/>
            <person name="Drula E."/>
            <person name="Hage H."/>
            <person name="Chaduli D."/>
            <person name="Favel A."/>
            <person name="Grisel S."/>
            <person name="Henrissat B."/>
            <person name="Herpoel-Gimbert I."/>
            <person name="Ruiz-Duenas F.J."/>
            <person name="Chevret D."/>
            <person name="Hainaut M."/>
            <person name="Lin J."/>
            <person name="Wang M."/>
            <person name="Pangilinan J."/>
            <person name="Lipzen A."/>
            <person name="Lesage-Meessen L."/>
            <person name="Navarro D."/>
            <person name="Riley R."/>
            <person name="Grigoriev I.V."/>
            <person name="Zhou S."/>
            <person name="Raouche S."/>
            <person name="Rosso M.N."/>
        </authorList>
    </citation>
    <scope>NUCLEOTIDE SEQUENCE [LARGE SCALE GENOMIC DNA]</scope>
    <source>
        <strain evidence="1 2">BRFM 1820</strain>
    </source>
</reference>
<organism evidence="1 2">
    <name type="scientific">Lentinus brumalis</name>
    <dbReference type="NCBI Taxonomy" id="2498619"/>
    <lineage>
        <taxon>Eukaryota</taxon>
        <taxon>Fungi</taxon>
        <taxon>Dikarya</taxon>
        <taxon>Basidiomycota</taxon>
        <taxon>Agaricomycotina</taxon>
        <taxon>Agaricomycetes</taxon>
        <taxon>Polyporales</taxon>
        <taxon>Polyporaceae</taxon>
        <taxon>Lentinus</taxon>
    </lineage>
</organism>
<protein>
    <submittedName>
        <fullName evidence="1">Uncharacterized protein</fullName>
    </submittedName>
</protein>
<gene>
    <name evidence="1" type="ORF">OH76DRAFT_1342798</name>
</gene>
<dbReference type="Proteomes" id="UP000256964">
    <property type="component" value="Unassembled WGS sequence"/>
</dbReference>
<keyword evidence="2" id="KW-1185">Reference proteome</keyword>
<name>A0A371DM44_9APHY</name>